<evidence type="ECO:0000256" key="1">
    <source>
        <dbReference type="ARBA" id="ARBA00012528"/>
    </source>
</evidence>
<comment type="catalytic activity">
    <reaction evidence="2">
        <text>2 GTP = 3',3'-c-di-GMP + 2 diphosphate</text>
        <dbReference type="Rhea" id="RHEA:24898"/>
        <dbReference type="ChEBI" id="CHEBI:33019"/>
        <dbReference type="ChEBI" id="CHEBI:37565"/>
        <dbReference type="ChEBI" id="CHEBI:58805"/>
        <dbReference type="EC" id="2.7.7.65"/>
    </reaction>
</comment>
<keyword evidence="3" id="KW-1133">Transmembrane helix</keyword>
<feature type="transmembrane region" description="Helical" evidence="3">
    <location>
        <begin position="63"/>
        <end position="85"/>
    </location>
</feature>
<feature type="transmembrane region" description="Helical" evidence="3">
    <location>
        <begin position="155"/>
        <end position="173"/>
    </location>
</feature>
<name>A0ABR8S7V3_9BURK</name>
<feature type="transmembrane region" description="Helical" evidence="3">
    <location>
        <begin position="37"/>
        <end position="57"/>
    </location>
</feature>
<feature type="transmembrane region" description="Helical" evidence="3">
    <location>
        <begin position="123"/>
        <end position="143"/>
    </location>
</feature>
<sequence>MTPLLPDFFTAYGMACLSAFTVVWVMWALGRQYWQQGMALTLASTLLSALAYGLLALHTRWNLIALLVVSQALLSMAIGVFTVAIQRFRQSSDRGRDATTVLLPTGVSLLLAAWLLPQDLTRFHQLHAAMVALQLVFAVVVLLRIRTSTPGRGWILVTGAVLVHMLAILPVELFRTTALFDGAASTSPANTLLLWALCLGVLLQLSVRSIGFLIMLRDRETVMEQSKAQLDPLTQLPNRAALVQILQHAIEAAAQQGQALSIMVLDIDHFKSVNDSYGHLVGDYVIQSIARTVMQHRRTSDFAARYGGEEFVVVLPNTHAREAFHLAERLCQAVRKSPMPLPNGKLLHTTISVGVYAGTPTHGSSWERLVGAADEAMYVAKRNGRDRVAMSATVHTMQSHTAAAMP</sequence>
<proteinExistence type="predicted"/>
<dbReference type="PANTHER" id="PTHR45138">
    <property type="entry name" value="REGULATORY COMPONENTS OF SENSORY TRANSDUCTION SYSTEM"/>
    <property type="match status" value="1"/>
</dbReference>
<gene>
    <name evidence="5" type="ORF">H9646_03585</name>
</gene>
<evidence type="ECO:0000259" key="4">
    <source>
        <dbReference type="PROSITE" id="PS50887"/>
    </source>
</evidence>
<feature type="transmembrane region" description="Helical" evidence="3">
    <location>
        <begin position="97"/>
        <end position="117"/>
    </location>
</feature>
<keyword evidence="6" id="KW-1185">Reference proteome</keyword>
<reference evidence="5 6" key="1">
    <citation type="submission" date="2020-08" db="EMBL/GenBank/DDBJ databases">
        <title>A Genomic Blueprint of the Chicken Gut Microbiome.</title>
        <authorList>
            <person name="Gilroy R."/>
            <person name="Ravi A."/>
            <person name="Getino M."/>
            <person name="Pursley I."/>
            <person name="Horton D.L."/>
            <person name="Alikhan N.-F."/>
            <person name="Baker D."/>
            <person name="Gharbi K."/>
            <person name="Hall N."/>
            <person name="Watson M."/>
            <person name="Adriaenssens E.M."/>
            <person name="Foster-Nyarko E."/>
            <person name="Jarju S."/>
            <person name="Secka A."/>
            <person name="Antonio M."/>
            <person name="Oren A."/>
            <person name="Chaudhuri R."/>
            <person name="La Ragione R.M."/>
            <person name="Hildebrand F."/>
            <person name="Pallen M.J."/>
        </authorList>
    </citation>
    <scope>NUCLEOTIDE SEQUENCE [LARGE SCALE GENOMIC DNA]</scope>
    <source>
        <strain evidence="5 6">Sa2CVA6</strain>
    </source>
</reference>
<feature type="transmembrane region" description="Helical" evidence="3">
    <location>
        <begin position="193"/>
        <end position="216"/>
    </location>
</feature>
<accession>A0ABR8S7V3</accession>
<keyword evidence="3" id="KW-0472">Membrane</keyword>
<feature type="domain" description="GGDEF" evidence="4">
    <location>
        <begin position="258"/>
        <end position="393"/>
    </location>
</feature>
<dbReference type="RefSeq" id="WP_191721968.1">
    <property type="nucleotide sequence ID" value="NZ_JACSQK010000002.1"/>
</dbReference>
<dbReference type="Pfam" id="PF00990">
    <property type="entry name" value="GGDEF"/>
    <property type="match status" value="1"/>
</dbReference>
<dbReference type="EMBL" id="JACSQK010000002">
    <property type="protein sequence ID" value="MBD7959552.1"/>
    <property type="molecule type" value="Genomic_DNA"/>
</dbReference>
<organism evidence="5 6">
    <name type="scientific">Comamonas avium</name>
    <dbReference type="NCBI Taxonomy" id="2762231"/>
    <lineage>
        <taxon>Bacteria</taxon>
        <taxon>Pseudomonadati</taxon>
        <taxon>Pseudomonadota</taxon>
        <taxon>Betaproteobacteria</taxon>
        <taxon>Burkholderiales</taxon>
        <taxon>Comamonadaceae</taxon>
        <taxon>Comamonas</taxon>
    </lineage>
</organism>
<evidence type="ECO:0000313" key="5">
    <source>
        <dbReference type="EMBL" id="MBD7959552.1"/>
    </source>
</evidence>
<dbReference type="NCBIfam" id="TIGR00254">
    <property type="entry name" value="GGDEF"/>
    <property type="match status" value="1"/>
</dbReference>
<protein>
    <recommendedName>
        <fullName evidence="1">diguanylate cyclase</fullName>
        <ecNumber evidence="1">2.7.7.65</ecNumber>
    </recommendedName>
</protein>
<keyword evidence="3" id="KW-0812">Transmembrane</keyword>
<dbReference type="Gene3D" id="3.30.70.270">
    <property type="match status" value="1"/>
</dbReference>
<dbReference type="InterPro" id="IPR029787">
    <property type="entry name" value="Nucleotide_cyclase"/>
</dbReference>
<dbReference type="Proteomes" id="UP000634919">
    <property type="component" value="Unassembled WGS sequence"/>
</dbReference>
<dbReference type="EC" id="2.7.7.65" evidence="1"/>
<evidence type="ECO:0000256" key="3">
    <source>
        <dbReference type="SAM" id="Phobius"/>
    </source>
</evidence>
<dbReference type="InterPro" id="IPR050469">
    <property type="entry name" value="Diguanylate_Cyclase"/>
</dbReference>
<dbReference type="CDD" id="cd01949">
    <property type="entry name" value="GGDEF"/>
    <property type="match status" value="1"/>
</dbReference>
<dbReference type="SUPFAM" id="SSF55073">
    <property type="entry name" value="Nucleotide cyclase"/>
    <property type="match status" value="1"/>
</dbReference>
<dbReference type="SMART" id="SM00267">
    <property type="entry name" value="GGDEF"/>
    <property type="match status" value="1"/>
</dbReference>
<evidence type="ECO:0000256" key="2">
    <source>
        <dbReference type="ARBA" id="ARBA00034247"/>
    </source>
</evidence>
<feature type="transmembrane region" description="Helical" evidence="3">
    <location>
        <begin position="12"/>
        <end position="30"/>
    </location>
</feature>
<dbReference type="PANTHER" id="PTHR45138:SF9">
    <property type="entry name" value="DIGUANYLATE CYCLASE DGCM-RELATED"/>
    <property type="match status" value="1"/>
</dbReference>
<comment type="caution">
    <text evidence="5">The sequence shown here is derived from an EMBL/GenBank/DDBJ whole genome shotgun (WGS) entry which is preliminary data.</text>
</comment>
<evidence type="ECO:0000313" key="6">
    <source>
        <dbReference type="Proteomes" id="UP000634919"/>
    </source>
</evidence>
<dbReference type="InterPro" id="IPR000160">
    <property type="entry name" value="GGDEF_dom"/>
</dbReference>
<dbReference type="InterPro" id="IPR043128">
    <property type="entry name" value="Rev_trsase/Diguanyl_cyclase"/>
</dbReference>
<dbReference type="PROSITE" id="PS50887">
    <property type="entry name" value="GGDEF"/>
    <property type="match status" value="1"/>
</dbReference>